<sequence>MPITTELELRRFLSSKDIPCHEIEDLAGGSANFCWRIKTELGKHSIAKHAEPYVRIMPDVPLAIERMDYEHLALTAIPDIMSTNEHVRLPQLYNYFPDEHVMCMSDGGSQDLKESYKNDDNIDIPLLGRRIGSWLAKLHRETSEPDTLDFVKRTFDNETAKSIFRYTYNGLASVLKQHGHDPALGERINTKFGTETASDKTCLCHGDFWLPNIQLENQDDAVKVEKEDEIKLWAPVLTIIDWETVRVGNGATDVGRFAADSWMVDRFHGGKGMFEAFLKAYLTEHPLEQRDKIRLVVHFAVHIIFYSRMRWTDEEGTAELVQLGKAMLDAVEADDSKSLLTGPLGPLFCKST</sequence>
<dbReference type="Gene3D" id="3.30.200.20">
    <property type="entry name" value="Phosphorylase Kinase, domain 1"/>
    <property type="match status" value="1"/>
</dbReference>
<evidence type="ECO:0000259" key="1">
    <source>
        <dbReference type="Pfam" id="PF01636"/>
    </source>
</evidence>
<gene>
    <name evidence="2" type="ORF">BU16DRAFT_542481</name>
</gene>
<accession>A0A6A6QG15</accession>
<dbReference type="Gene3D" id="3.90.1200.10">
    <property type="match status" value="1"/>
</dbReference>
<evidence type="ECO:0000313" key="2">
    <source>
        <dbReference type="EMBL" id="KAF2491348.1"/>
    </source>
</evidence>
<reference evidence="2" key="1">
    <citation type="journal article" date="2020" name="Stud. Mycol.">
        <title>101 Dothideomycetes genomes: a test case for predicting lifestyles and emergence of pathogens.</title>
        <authorList>
            <person name="Haridas S."/>
            <person name="Albert R."/>
            <person name="Binder M."/>
            <person name="Bloem J."/>
            <person name="Labutti K."/>
            <person name="Salamov A."/>
            <person name="Andreopoulos B."/>
            <person name="Baker S."/>
            <person name="Barry K."/>
            <person name="Bills G."/>
            <person name="Bluhm B."/>
            <person name="Cannon C."/>
            <person name="Castanera R."/>
            <person name="Culley D."/>
            <person name="Daum C."/>
            <person name="Ezra D."/>
            <person name="Gonzalez J."/>
            <person name="Henrissat B."/>
            <person name="Kuo A."/>
            <person name="Liang C."/>
            <person name="Lipzen A."/>
            <person name="Lutzoni F."/>
            <person name="Magnuson J."/>
            <person name="Mondo S."/>
            <person name="Nolan M."/>
            <person name="Ohm R."/>
            <person name="Pangilinan J."/>
            <person name="Park H.-J."/>
            <person name="Ramirez L."/>
            <person name="Alfaro M."/>
            <person name="Sun H."/>
            <person name="Tritt A."/>
            <person name="Yoshinaga Y."/>
            <person name="Zwiers L.-H."/>
            <person name="Turgeon B."/>
            <person name="Goodwin S."/>
            <person name="Spatafora J."/>
            <person name="Crous P."/>
            <person name="Grigoriev I."/>
        </authorList>
    </citation>
    <scope>NUCLEOTIDE SEQUENCE</scope>
    <source>
        <strain evidence="2">CBS 269.34</strain>
    </source>
</reference>
<dbReference type="Proteomes" id="UP000799750">
    <property type="component" value="Unassembled WGS sequence"/>
</dbReference>
<protein>
    <submittedName>
        <fullName evidence="2">Kinase-like protein</fullName>
    </submittedName>
</protein>
<feature type="domain" description="Aminoglycoside phosphotransferase" evidence="1">
    <location>
        <begin position="109"/>
        <end position="282"/>
    </location>
</feature>
<dbReference type="InterPro" id="IPR011009">
    <property type="entry name" value="Kinase-like_dom_sf"/>
</dbReference>
<keyword evidence="2" id="KW-0808">Transferase</keyword>
<dbReference type="Pfam" id="PF01636">
    <property type="entry name" value="APH"/>
    <property type="match status" value="1"/>
</dbReference>
<name>A0A6A6QG15_9PEZI</name>
<dbReference type="SUPFAM" id="SSF56112">
    <property type="entry name" value="Protein kinase-like (PK-like)"/>
    <property type="match status" value="1"/>
</dbReference>
<keyword evidence="3" id="KW-1185">Reference proteome</keyword>
<dbReference type="GO" id="GO:0016301">
    <property type="term" value="F:kinase activity"/>
    <property type="evidence" value="ECO:0007669"/>
    <property type="project" value="UniProtKB-KW"/>
</dbReference>
<proteinExistence type="predicted"/>
<evidence type="ECO:0000313" key="3">
    <source>
        <dbReference type="Proteomes" id="UP000799750"/>
    </source>
</evidence>
<dbReference type="AlphaFoldDB" id="A0A6A6QG15"/>
<dbReference type="OrthoDB" id="25129at2759"/>
<dbReference type="InterPro" id="IPR002575">
    <property type="entry name" value="Aminoglycoside_PTrfase"/>
</dbReference>
<organism evidence="2 3">
    <name type="scientific">Lophium mytilinum</name>
    <dbReference type="NCBI Taxonomy" id="390894"/>
    <lineage>
        <taxon>Eukaryota</taxon>
        <taxon>Fungi</taxon>
        <taxon>Dikarya</taxon>
        <taxon>Ascomycota</taxon>
        <taxon>Pezizomycotina</taxon>
        <taxon>Dothideomycetes</taxon>
        <taxon>Pleosporomycetidae</taxon>
        <taxon>Mytilinidiales</taxon>
        <taxon>Mytilinidiaceae</taxon>
        <taxon>Lophium</taxon>
    </lineage>
</organism>
<dbReference type="EMBL" id="MU004195">
    <property type="protein sequence ID" value="KAF2491348.1"/>
    <property type="molecule type" value="Genomic_DNA"/>
</dbReference>
<keyword evidence="2" id="KW-0418">Kinase</keyword>